<proteinExistence type="inferred from homology"/>
<dbReference type="EMBL" id="JBBNPS010000009">
    <property type="protein sequence ID" value="MEQ3353532.1"/>
    <property type="molecule type" value="Genomic_DNA"/>
</dbReference>
<evidence type="ECO:0000256" key="2">
    <source>
        <dbReference type="HAMAP-Rule" id="MF_01539"/>
    </source>
</evidence>
<comment type="function">
    <text evidence="2">Catalyzes the formation of N(4)-acetylcytidine (ac(4)C) at the wobble position of elongator tRNA(Met), using acetate and ATP as substrates. First activates an acetate ion to form acetyladenylate (Ac-AMP) and then transfers the acetyl group to tRNA to form ac(4)C34.</text>
</comment>
<gene>
    <name evidence="2" type="primary">tmcAL</name>
    <name evidence="3" type="ORF">AAA081_04355</name>
</gene>
<comment type="subcellular location">
    <subcellularLocation>
        <location evidence="2">Cytoplasm</location>
    </subcellularLocation>
</comment>
<keyword evidence="2" id="KW-0963">Cytoplasm</keyword>
<keyword evidence="2" id="KW-0547">Nucleotide-binding</keyword>
<reference evidence="3 4" key="1">
    <citation type="submission" date="2024-04" db="EMBL/GenBank/DDBJ databases">
        <title>Human intestinal bacterial collection.</title>
        <authorList>
            <person name="Pauvert C."/>
            <person name="Hitch T.C.A."/>
            <person name="Clavel T."/>
        </authorList>
    </citation>
    <scope>NUCLEOTIDE SEQUENCE [LARGE SCALE GENOMIC DNA]</scope>
    <source>
        <strain evidence="3 4">CLA-SR-H026</strain>
    </source>
</reference>
<evidence type="ECO:0000313" key="4">
    <source>
        <dbReference type="Proteomes" id="UP001481872"/>
    </source>
</evidence>
<dbReference type="Proteomes" id="UP001481872">
    <property type="component" value="Unassembled WGS sequence"/>
</dbReference>
<comment type="catalytic activity">
    <reaction evidence="2">
        <text>cytidine(34) in elongator tRNA(Met) + acetate + ATP = N(4)-acetylcytidine(34) in elongator tRNA(Met) + AMP + diphosphate</text>
        <dbReference type="Rhea" id="RHEA:58144"/>
        <dbReference type="Rhea" id="RHEA-COMP:10693"/>
        <dbReference type="Rhea" id="RHEA-COMP:10694"/>
        <dbReference type="ChEBI" id="CHEBI:30089"/>
        <dbReference type="ChEBI" id="CHEBI:30616"/>
        <dbReference type="ChEBI" id="CHEBI:33019"/>
        <dbReference type="ChEBI" id="CHEBI:74900"/>
        <dbReference type="ChEBI" id="CHEBI:82748"/>
        <dbReference type="ChEBI" id="CHEBI:456215"/>
    </reaction>
</comment>
<comment type="caution">
    <text evidence="2">Lacks conserved residue(s) required for the propagation of feature annotation.</text>
</comment>
<dbReference type="InterPro" id="IPR014729">
    <property type="entry name" value="Rossmann-like_a/b/a_fold"/>
</dbReference>
<comment type="similarity">
    <text evidence="2">Belongs to the TmcAL family.</text>
</comment>
<keyword evidence="2" id="KW-0067">ATP-binding</keyword>
<keyword evidence="1 2" id="KW-0819">tRNA processing</keyword>
<keyword evidence="2" id="KW-0436">Ligase</keyword>
<dbReference type="HAMAP" id="MF_01539">
    <property type="entry name" value="TmcAL"/>
    <property type="match status" value="1"/>
</dbReference>
<feature type="binding site" evidence="2">
    <location>
        <position position="106"/>
    </location>
    <ligand>
        <name>ATP</name>
        <dbReference type="ChEBI" id="CHEBI:30616"/>
    </ligand>
</feature>
<accession>A0ABV1J5T0</accession>
<organism evidence="3 4">
    <name type="scientific">Aedoeadaptatus acetigenes</name>
    <dbReference type="NCBI Taxonomy" id="2981723"/>
    <lineage>
        <taxon>Bacteria</taxon>
        <taxon>Bacillati</taxon>
        <taxon>Bacillota</taxon>
        <taxon>Tissierellia</taxon>
        <taxon>Tissierellales</taxon>
        <taxon>Peptoniphilaceae</taxon>
        <taxon>Aedoeadaptatus</taxon>
    </lineage>
</organism>
<protein>
    <recommendedName>
        <fullName evidence="2">tRNA(Met) cytidine acetate ligase</fullName>
        <ecNumber evidence="2">6.3.4.-</ecNumber>
    </recommendedName>
</protein>
<name>A0ABV1J5T0_9FIRM</name>
<dbReference type="PANTHER" id="PTHR37825:SF1">
    <property type="entry name" value="TRNA(MET) CYTIDINE ACETATE LIGASE"/>
    <property type="match status" value="1"/>
</dbReference>
<keyword evidence="4" id="KW-1185">Reference proteome</keyword>
<dbReference type="Pfam" id="PF05636">
    <property type="entry name" value="HIGH_NTase1"/>
    <property type="match status" value="1"/>
</dbReference>
<dbReference type="InterPro" id="IPR008513">
    <property type="entry name" value="tRNA(Met)_cyd_acetate_ligase"/>
</dbReference>
<comment type="caution">
    <text evidence="3">The sequence shown here is derived from an EMBL/GenBank/DDBJ whole genome shotgun (WGS) entry which is preliminary data.</text>
</comment>
<evidence type="ECO:0000256" key="1">
    <source>
        <dbReference type="ARBA" id="ARBA00022694"/>
    </source>
</evidence>
<feature type="binding site" evidence="2">
    <location>
        <position position="163"/>
    </location>
    <ligand>
        <name>ATP</name>
        <dbReference type="ChEBI" id="CHEBI:30616"/>
    </ligand>
</feature>
<evidence type="ECO:0000313" key="3">
    <source>
        <dbReference type="EMBL" id="MEQ3353532.1"/>
    </source>
</evidence>
<keyword evidence="2" id="KW-0694">RNA-binding</keyword>
<feature type="binding site" evidence="2">
    <location>
        <begin position="13"/>
        <end position="26"/>
    </location>
    <ligand>
        <name>ATP</name>
        <dbReference type="ChEBI" id="CHEBI:30616"/>
    </ligand>
</feature>
<dbReference type="RefSeq" id="WP_349053849.1">
    <property type="nucleotide sequence ID" value="NZ_JBBNPS010000009.1"/>
</dbReference>
<dbReference type="Gene3D" id="3.40.50.620">
    <property type="entry name" value="HUPs"/>
    <property type="match status" value="1"/>
</dbReference>
<keyword evidence="2" id="KW-0820">tRNA-binding</keyword>
<feature type="binding site" evidence="2">
    <location>
        <position position="188"/>
    </location>
    <ligand>
        <name>ATP</name>
        <dbReference type="ChEBI" id="CHEBI:30616"/>
    </ligand>
</feature>
<dbReference type="PANTHER" id="PTHR37825">
    <property type="entry name" value="TRNA(MET) CYTIDINE ACETATE LIGASE"/>
    <property type="match status" value="1"/>
</dbReference>
<sequence length="378" mass="42658">MKRIEIMPYALIVAETNPLHYGHTYLIQRAKESGYGVVVLMSASFTQRGLPVVTDKFTRANDLVKNGADVVITHPVQSATSGGEYFSRGAMAVASRLPFIDAVFCGTEFGDRATFDAIYRYEKTEAFHSRLKAAMESGTSYAAAYKEALEAEDKSWPSVFQSNALLAYGYYKSLKQLAPMIPLVMVERAQDGEKICSASAIRTMNDPYQIKHFCAGSPPQYKESELVESLYRFYRGLWLSSPPDLTSFAGYEIGLDKRIRACLREAKTYDEFTELVKTRRYSRWRIARLMLHASLGLDKASIEAAMAQQHTFQVLAFSDEGKNYLRKAKDSSVTLLTNFKQVKKCSLDERRFLAFEEKATDLWSVLTSGDMGRDFRGF</sequence>
<dbReference type="EC" id="6.3.4.-" evidence="2"/>
<dbReference type="SUPFAM" id="SSF52374">
    <property type="entry name" value="Nucleotidylyl transferase"/>
    <property type="match status" value="1"/>
</dbReference>